<dbReference type="AlphaFoldDB" id="A0A1F6C1U1"/>
<comment type="caution">
    <text evidence="3">The sequence shown here is derived from an EMBL/GenBank/DDBJ whole genome shotgun (WGS) entry which is preliminary data.</text>
</comment>
<evidence type="ECO:0000256" key="1">
    <source>
        <dbReference type="ARBA" id="ARBA00022676"/>
    </source>
</evidence>
<dbReference type="InterPro" id="IPR051199">
    <property type="entry name" value="LPS_LOS_Heptosyltrfase"/>
</dbReference>
<dbReference type="GO" id="GO:0008713">
    <property type="term" value="F:ADP-heptose-lipopolysaccharide heptosyltransferase activity"/>
    <property type="evidence" value="ECO:0007669"/>
    <property type="project" value="TreeGrafter"/>
</dbReference>
<evidence type="ECO:0000313" key="4">
    <source>
        <dbReference type="Proteomes" id="UP000178249"/>
    </source>
</evidence>
<dbReference type="SUPFAM" id="SSF53756">
    <property type="entry name" value="UDP-Glycosyltransferase/glycogen phosphorylase"/>
    <property type="match status" value="1"/>
</dbReference>
<dbReference type="Pfam" id="PF01075">
    <property type="entry name" value="Glyco_transf_9"/>
    <property type="match status" value="1"/>
</dbReference>
<dbReference type="PANTHER" id="PTHR30160:SF1">
    <property type="entry name" value="LIPOPOLYSACCHARIDE 1,2-N-ACETYLGLUCOSAMINETRANSFERASE-RELATED"/>
    <property type="match status" value="1"/>
</dbReference>
<keyword evidence="1" id="KW-0328">Glycosyltransferase</keyword>
<keyword evidence="2" id="KW-0808">Transferase</keyword>
<reference evidence="3 4" key="1">
    <citation type="journal article" date="2016" name="Nat. Commun.">
        <title>Thousands of microbial genomes shed light on interconnected biogeochemical processes in an aquifer system.</title>
        <authorList>
            <person name="Anantharaman K."/>
            <person name="Brown C.T."/>
            <person name="Hug L.A."/>
            <person name="Sharon I."/>
            <person name="Castelle C.J."/>
            <person name="Probst A.J."/>
            <person name="Thomas B.C."/>
            <person name="Singh A."/>
            <person name="Wilkins M.J."/>
            <person name="Karaoz U."/>
            <person name="Brodie E.L."/>
            <person name="Williams K.H."/>
            <person name="Hubbard S.S."/>
            <person name="Banfield J.F."/>
        </authorList>
    </citation>
    <scope>NUCLEOTIDE SEQUENCE [LARGE SCALE GENOMIC DNA]</scope>
</reference>
<dbReference type="GO" id="GO:0009244">
    <property type="term" value="P:lipopolysaccharide core region biosynthetic process"/>
    <property type="evidence" value="ECO:0007669"/>
    <property type="project" value="TreeGrafter"/>
</dbReference>
<dbReference type="Gene3D" id="3.40.50.2000">
    <property type="entry name" value="Glycogen Phosphorylase B"/>
    <property type="match status" value="1"/>
</dbReference>
<dbReference type="EMBL" id="MFKP01000060">
    <property type="protein sequence ID" value="OGG42992.1"/>
    <property type="molecule type" value="Genomic_DNA"/>
</dbReference>
<name>A0A1F6C1U1_9BACT</name>
<evidence type="ECO:0000256" key="2">
    <source>
        <dbReference type="ARBA" id="ARBA00022679"/>
    </source>
</evidence>
<sequence>MTKAITFRASSLGDALMGKYFLENVHAFSPDSRFFMFVGSRGGMIRELLSGYPWLTVIEANRKKPQTILDAWRILKGSEITLTQVSEKHFSTPSKLFARLVTKSGGLAGFEDGFWGNAFLYDIRIPFTGGERESRGIVTEERKALAAFGIPISISEFSLSFPKNDAVSKFSLTPNQYALLHLFSGNEGRDVSPEKRKLIVRELRKVLPADIAIVLTGGPGDVPRATDAANGLPGVMVLAGETTITELINLIANARVVMGLNTGAAHIAAHLKRPLVVLSQEGGKNAWWGKEMYGGVPVALCNESADDKAPRERIYPPTLDTIDIDLITRSVMKFV</sequence>
<organism evidence="3 4">
    <name type="scientific">Candidatus Kaiserbacteria bacterium RIFCSPHIGHO2_01_FULL_48_10</name>
    <dbReference type="NCBI Taxonomy" id="1798476"/>
    <lineage>
        <taxon>Bacteria</taxon>
        <taxon>Candidatus Kaiseribacteriota</taxon>
    </lineage>
</organism>
<proteinExistence type="predicted"/>
<evidence type="ECO:0000313" key="3">
    <source>
        <dbReference type="EMBL" id="OGG42992.1"/>
    </source>
</evidence>
<dbReference type="PANTHER" id="PTHR30160">
    <property type="entry name" value="TETRAACYLDISACCHARIDE 4'-KINASE-RELATED"/>
    <property type="match status" value="1"/>
</dbReference>
<protein>
    <recommendedName>
        <fullName evidence="5">Glycosyl transferase family 9</fullName>
    </recommendedName>
</protein>
<evidence type="ECO:0008006" key="5">
    <source>
        <dbReference type="Google" id="ProtNLM"/>
    </source>
</evidence>
<dbReference type="InterPro" id="IPR002201">
    <property type="entry name" value="Glyco_trans_9"/>
</dbReference>
<gene>
    <name evidence="3" type="ORF">A2841_00365</name>
</gene>
<accession>A0A1F6C1U1</accession>
<dbReference type="Proteomes" id="UP000178249">
    <property type="component" value="Unassembled WGS sequence"/>
</dbReference>
<dbReference type="GO" id="GO:0005829">
    <property type="term" value="C:cytosol"/>
    <property type="evidence" value="ECO:0007669"/>
    <property type="project" value="TreeGrafter"/>
</dbReference>